<dbReference type="KEGG" id="gtt:GUITHDRAFT_136245"/>
<reference evidence="4" key="2">
    <citation type="submission" date="2012-11" db="EMBL/GenBank/DDBJ databases">
        <authorList>
            <person name="Kuo A."/>
            <person name="Curtis B.A."/>
            <person name="Tanifuji G."/>
            <person name="Burki F."/>
            <person name="Gruber A."/>
            <person name="Irimia M."/>
            <person name="Maruyama S."/>
            <person name="Arias M.C."/>
            <person name="Ball S.G."/>
            <person name="Gile G.H."/>
            <person name="Hirakawa Y."/>
            <person name="Hopkins J.F."/>
            <person name="Rensing S.A."/>
            <person name="Schmutz J."/>
            <person name="Symeonidi A."/>
            <person name="Elias M."/>
            <person name="Eveleigh R.J."/>
            <person name="Herman E.K."/>
            <person name="Klute M.J."/>
            <person name="Nakayama T."/>
            <person name="Obornik M."/>
            <person name="Reyes-Prieto A."/>
            <person name="Armbrust E.V."/>
            <person name="Aves S.J."/>
            <person name="Beiko R.G."/>
            <person name="Coutinho P."/>
            <person name="Dacks J.B."/>
            <person name="Durnford D.G."/>
            <person name="Fast N.M."/>
            <person name="Green B.R."/>
            <person name="Grisdale C."/>
            <person name="Hempe F."/>
            <person name="Henrissat B."/>
            <person name="Hoppner M.P."/>
            <person name="Ishida K.-I."/>
            <person name="Kim E."/>
            <person name="Koreny L."/>
            <person name="Kroth P.G."/>
            <person name="Liu Y."/>
            <person name="Malik S.-B."/>
            <person name="Maier U.G."/>
            <person name="McRose D."/>
            <person name="Mock T."/>
            <person name="Neilson J.A."/>
            <person name="Onodera N.T."/>
            <person name="Poole A.M."/>
            <person name="Pritham E.J."/>
            <person name="Richards T.A."/>
            <person name="Rocap G."/>
            <person name="Roy S.W."/>
            <person name="Sarai C."/>
            <person name="Schaack S."/>
            <person name="Shirato S."/>
            <person name="Slamovits C.H."/>
            <person name="Spencer D.F."/>
            <person name="Suzuki S."/>
            <person name="Worden A.Z."/>
            <person name="Zauner S."/>
            <person name="Barry K."/>
            <person name="Bell C."/>
            <person name="Bharti A.K."/>
            <person name="Crow J.A."/>
            <person name="Grimwood J."/>
            <person name="Kramer R."/>
            <person name="Lindquist E."/>
            <person name="Lucas S."/>
            <person name="Salamov A."/>
            <person name="McFadden G.I."/>
            <person name="Lane C.E."/>
            <person name="Keeling P.J."/>
            <person name="Gray M.W."/>
            <person name="Grigoriev I.V."/>
            <person name="Archibald J.M."/>
        </authorList>
    </citation>
    <scope>NUCLEOTIDE SEQUENCE</scope>
    <source>
        <strain evidence="4">CCMP2712</strain>
    </source>
</reference>
<reference evidence="3" key="3">
    <citation type="submission" date="2016-03" db="UniProtKB">
        <authorList>
            <consortium name="EnsemblProtists"/>
        </authorList>
    </citation>
    <scope>IDENTIFICATION</scope>
</reference>
<reference evidence="2 4" key="1">
    <citation type="journal article" date="2012" name="Nature">
        <title>Algal genomes reveal evolutionary mosaicism and the fate of nucleomorphs.</title>
        <authorList>
            <consortium name="DOE Joint Genome Institute"/>
            <person name="Curtis B.A."/>
            <person name="Tanifuji G."/>
            <person name="Burki F."/>
            <person name="Gruber A."/>
            <person name="Irimia M."/>
            <person name="Maruyama S."/>
            <person name="Arias M.C."/>
            <person name="Ball S.G."/>
            <person name="Gile G.H."/>
            <person name="Hirakawa Y."/>
            <person name="Hopkins J.F."/>
            <person name="Kuo A."/>
            <person name="Rensing S.A."/>
            <person name="Schmutz J."/>
            <person name="Symeonidi A."/>
            <person name="Elias M."/>
            <person name="Eveleigh R.J."/>
            <person name="Herman E.K."/>
            <person name="Klute M.J."/>
            <person name="Nakayama T."/>
            <person name="Obornik M."/>
            <person name="Reyes-Prieto A."/>
            <person name="Armbrust E.V."/>
            <person name="Aves S.J."/>
            <person name="Beiko R.G."/>
            <person name="Coutinho P."/>
            <person name="Dacks J.B."/>
            <person name="Durnford D.G."/>
            <person name="Fast N.M."/>
            <person name="Green B.R."/>
            <person name="Grisdale C.J."/>
            <person name="Hempel F."/>
            <person name="Henrissat B."/>
            <person name="Hoppner M.P."/>
            <person name="Ishida K."/>
            <person name="Kim E."/>
            <person name="Koreny L."/>
            <person name="Kroth P.G."/>
            <person name="Liu Y."/>
            <person name="Malik S.B."/>
            <person name="Maier U.G."/>
            <person name="McRose D."/>
            <person name="Mock T."/>
            <person name="Neilson J.A."/>
            <person name="Onodera N.T."/>
            <person name="Poole A.M."/>
            <person name="Pritham E.J."/>
            <person name="Richards T.A."/>
            <person name="Rocap G."/>
            <person name="Roy S.W."/>
            <person name="Sarai C."/>
            <person name="Schaack S."/>
            <person name="Shirato S."/>
            <person name="Slamovits C.H."/>
            <person name="Spencer D.F."/>
            <person name="Suzuki S."/>
            <person name="Worden A.Z."/>
            <person name="Zauner S."/>
            <person name="Barry K."/>
            <person name="Bell C."/>
            <person name="Bharti A.K."/>
            <person name="Crow J.A."/>
            <person name="Grimwood J."/>
            <person name="Kramer R."/>
            <person name="Lindquist E."/>
            <person name="Lucas S."/>
            <person name="Salamov A."/>
            <person name="McFadden G.I."/>
            <person name="Lane C.E."/>
            <person name="Keeling P.J."/>
            <person name="Gray M.W."/>
            <person name="Grigoriev I.V."/>
            <person name="Archibald J.M."/>
        </authorList>
    </citation>
    <scope>NUCLEOTIDE SEQUENCE</scope>
    <source>
        <strain evidence="2 4">CCMP2712</strain>
    </source>
</reference>
<proteinExistence type="predicted"/>
<gene>
    <name evidence="2" type="ORF">GUITHDRAFT_136245</name>
</gene>
<protein>
    <recommendedName>
        <fullName evidence="1">RNA-editing substrate-binding complex 6 protein domain-containing protein</fullName>
    </recommendedName>
</protein>
<dbReference type="GO" id="GO:0003723">
    <property type="term" value="F:RNA binding"/>
    <property type="evidence" value="ECO:0007669"/>
    <property type="project" value="TreeGrafter"/>
</dbReference>
<dbReference type="GO" id="GO:0005759">
    <property type="term" value="C:mitochondrial matrix"/>
    <property type="evidence" value="ECO:0007669"/>
    <property type="project" value="TreeGrafter"/>
</dbReference>
<dbReference type="GO" id="GO:0000963">
    <property type="term" value="P:mitochondrial RNA processing"/>
    <property type="evidence" value="ECO:0007669"/>
    <property type="project" value="TreeGrafter"/>
</dbReference>
<dbReference type="PANTHER" id="PTHR21228">
    <property type="entry name" value="FAST LEU-RICH DOMAIN-CONTAINING"/>
    <property type="match status" value="1"/>
</dbReference>
<dbReference type="EnsemblProtists" id="EKX49063">
    <property type="protein sequence ID" value="EKX49063"/>
    <property type="gene ID" value="GUITHDRAFT_136245"/>
</dbReference>
<dbReference type="RefSeq" id="XP_005836043.1">
    <property type="nucleotide sequence ID" value="XM_005835986.1"/>
</dbReference>
<evidence type="ECO:0000313" key="4">
    <source>
        <dbReference type="Proteomes" id="UP000011087"/>
    </source>
</evidence>
<dbReference type="GO" id="GO:0035770">
    <property type="term" value="C:ribonucleoprotein granule"/>
    <property type="evidence" value="ECO:0007669"/>
    <property type="project" value="TreeGrafter"/>
</dbReference>
<evidence type="ECO:0000313" key="2">
    <source>
        <dbReference type="EMBL" id="EKX49063.1"/>
    </source>
</evidence>
<dbReference type="OrthoDB" id="5981275at2759"/>
<feature type="domain" description="RNA-editing substrate-binding complex 6 protein" evidence="1">
    <location>
        <begin position="19"/>
        <end position="197"/>
    </location>
</feature>
<dbReference type="GeneID" id="17305701"/>
<dbReference type="Pfam" id="PF26188">
    <property type="entry name" value="RESC6"/>
    <property type="match status" value="1"/>
</dbReference>
<evidence type="ECO:0000259" key="1">
    <source>
        <dbReference type="Pfam" id="PF26188"/>
    </source>
</evidence>
<dbReference type="HOGENOM" id="CLU_746891_0_0_1"/>
<dbReference type="Proteomes" id="UP000011087">
    <property type="component" value="Unassembled WGS sequence"/>
</dbReference>
<dbReference type="GO" id="GO:0044528">
    <property type="term" value="P:regulation of mitochondrial mRNA stability"/>
    <property type="evidence" value="ECO:0007669"/>
    <property type="project" value="TreeGrafter"/>
</dbReference>
<dbReference type="EMBL" id="JH992983">
    <property type="protein sequence ID" value="EKX49063.1"/>
    <property type="molecule type" value="Genomic_DNA"/>
</dbReference>
<dbReference type="OMA" id="CAWAYAK"/>
<dbReference type="eggNOG" id="ENOG502S18V">
    <property type="taxonomic scope" value="Eukaryota"/>
</dbReference>
<dbReference type="AlphaFoldDB" id="L1JKK5"/>
<dbReference type="InterPro" id="IPR058917">
    <property type="entry name" value="RESC6_dom"/>
</dbReference>
<accession>L1JKK5</accession>
<organism evidence="2">
    <name type="scientific">Guillardia theta (strain CCMP2712)</name>
    <name type="common">Cryptophyte</name>
    <dbReference type="NCBI Taxonomy" id="905079"/>
    <lineage>
        <taxon>Eukaryota</taxon>
        <taxon>Cryptophyceae</taxon>
        <taxon>Pyrenomonadales</taxon>
        <taxon>Geminigeraceae</taxon>
        <taxon>Guillardia</taxon>
    </lineage>
</organism>
<keyword evidence="4" id="KW-1185">Reference proteome</keyword>
<dbReference type="InterPro" id="IPR050870">
    <property type="entry name" value="FAST_kinase"/>
</dbReference>
<dbReference type="PaxDb" id="55529-EKX49063"/>
<sequence>MLWGFATLKCPARELFHRFSVQVLDRDLDDACPQVLSNIVWSFGTLGYFDDELVDKISSHVLVRGLDGFKPMEVSSMIWGMAALGHTNERLFEKVSEHVMSTGLEGFNAPKISIIAWSFARARFQAEDLFSLIEEFVVEKGMSSFNSQNIACILWAFAVFGRMTDDLLACAEEQIWSVGFSGFSDQSFVDLLWAFAASDLTGTCTHSGEDTVKLAAAYLRKRSIRSFSPKQLSTMAWAFARLGQFHDQAFYSLEQEILRRDISEFDTSEMTFIANAFRAYRNSRNIANMCNLSGIGIRLLSRLDAEESSATTVECNTPESVSDCELWPEETECEVFKKGEVFKAKVVEKHHKKCASVRSERLDACIPFQAC</sequence>
<dbReference type="PANTHER" id="PTHR21228:SF40">
    <property type="entry name" value="LD45607P"/>
    <property type="match status" value="1"/>
</dbReference>
<evidence type="ECO:0000313" key="3">
    <source>
        <dbReference type="EnsemblProtists" id="EKX49063"/>
    </source>
</evidence>
<name>L1JKK5_GUITC</name>